<comment type="caution">
    <text evidence="1">The sequence shown here is derived from an EMBL/GenBank/DDBJ whole genome shotgun (WGS) entry which is preliminary data.</text>
</comment>
<organism evidence="1 2">
    <name type="scientific">Melastoma candidum</name>
    <dbReference type="NCBI Taxonomy" id="119954"/>
    <lineage>
        <taxon>Eukaryota</taxon>
        <taxon>Viridiplantae</taxon>
        <taxon>Streptophyta</taxon>
        <taxon>Embryophyta</taxon>
        <taxon>Tracheophyta</taxon>
        <taxon>Spermatophyta</taxon>
        <taxon>Magnoliopsida</taxon>
        <taxon>eudicotyledons</taxon>
        <taxon>Gunneridae</taxon>
        <taxon>Pentapetalae</taxon>
        <taxon>rosids</taxon>
        <taxon>malvids</taxon>
        <taxon>Myrtales</taxon>
        <taxon>Melastomataceae</taxon>
        <taxon>Melastomatoideae</taxon>
        <taxon>Melastomateae</taxon>
        <taxon>Melastoma</taxon>
    </lineage>
</organism>
<reference evidence="2" key="1">
    <citation type="journal article" date="2023" name="Front. Plant Sci.">
        <title>Chromosomal-level genome assembly of Melastoma candidum provides insights into trichome evolution.</title>
        <authorList>
            <person name="Zhong Y."/>
            <person name="Wu W."/>
            <person name="Sun C."/>
            <person name="Zou P."/>
            <person name="Liu Y."/>
            <person name="Dai S."/>
            <person name="Zhou R."/>
        </authorList>
    </citation>
    <scope>NUCLEOTIDE SEQUENCE [LARGE SCALE GENOMIC DNA]</scope>
</reference>
<dbReference type="EMBL" id="CM042881">
    <property type="protein sequence ID" value="KAI4387228.1"/>
    <property type="molecule type" value="Genomic_DNA"/>
</dbReference>
<protein>
    <submittedName>
        <fullName evidence="1">Uncharacterized protein</fullName>
    </submittedName>
</protein>
<proteinExistence type="predicted"/>
<keyword evidence="2" id="KW-1185">Reference proteome</keyword>
<evidence type="ECO:0000313" key="1">
    <source>
        <dbReference type="EMBL" id="KAI4387228.1"/>
    </source>
</evidence>
<accession>A0ACB9SCK5</accession>
<gene>
    <name evidence="1" type="ORF">MLD38_005073</name>
</gene>
<name>A0ACB9SCK5_9MYRT</name>
<evidence type="ECO:0000313" key="2">
    <source>
        <dbReference type="Proteomes" id="UP001057402"/>
    </source>
</evidence>
<sequence length="291" mass="33607">MGPFPSSFGNSYILVAVDYVSKWVEACACPKNDAQVVTRFLKRNIFTRFGTPRAIISDGGTHFCNKLFEKLLLKYGVKHKVTTAYHPQANRQVEVTNREIKRILEKTVNPSCKDWAMKLDDALWAYRTAFKTPIGISPYQLVFGKSCHLPLELEHKAYWAVRKLNLDPQLAFQKRLLQVHELEEFRLQAYESSRIYKEKTKLWHDKKILNKEFQKGQQVLLYNSRLELFPGKFKSRWSGPFVVNRVLPFGAVELQGNEGLFMVNGQCLKPYSGRIIEQQPSMAALAEPIYT</sequence>
<dbReference type="Proteomes" id="UP001057402">
    <property type="component" value="Chromosome 2"/>
</dbReference>